<gene>
    <name evidence="9" type="ORF">H0P51_09300</name>
</gene>
<feature type="transmembrane region" description="Helical" evidence="7">
    <location>
        <begin position="331"/>
        <end position="359"/>
    </location>
</feature>
<dbReference type="Gene3D" id="1.20.1640.10">
    <property type="entry name" value="Multidrug efflux transporter AcrB transmembrane domain"/>
    <property type="match status" value="2"/>
</dbReference>
<evidence type="ECO:0000259" key="8">
    <source>
        <dbReference type="PROSITE" id="PS50156"/>
    </source>
</evidence>
<feature type="transmembrane region" description="Helical" evidence="7">
    <location>
        <begin position="792"/>
        <end position="816"/>
    </location>
</feature>
<dbReference type="Pfam" id="PF03176">
    <property type="entry name" value="MMPL"/>
    <property type="match status" value="2"/>
</dbReference>
<evidence type="ECO:0000256" key="1">
    <source>
        <dbReference type="ARBA" id="ARBA00004651"/>
    </source>
</evidence>
<name>A0A7D6IAW3_9MYCO</name>
<keyword evidence="5 7" id="KW-1133">Transmembrane helix</keyword>
<dbReference type="InterPro" id="IPR004869">
    <property type="entry name" value="MMPL_dom"/>
</dbReference>
<keyword evidence="10" id="KW-1185">Reference proteome</keyword>
<dbReference type="RefSeq" id="WP_180917642.1">
    <property type="nucleotide sequence ID" value="NZ_CP059165.1"/>
</dbReference>
<comment type="similarity">
    <text evidence="2">Belongs to the resistance-nodulation-cell division (RND) (TC 2.A.6) family. MmpL subfamily.</text>
</comment>
<proteinExistence type="inferred from homology"/>
<dbReference type="InterPro" id="IPR000731">
    <property type="entry name" value="SSD"/>
</dbReference>
<evidence type="ECO:0000313" key="9">
    <source>
        <dbReference type="EMBL" id="QLL09057.1"/>
    </source>
</evidence>
<dbReference type="PANTHER" id="PTHR33406:SF6">
    <property type="entry name" value="MEMBRANE PROTEIN YDGH-RELATED"/>
    <property type="match status" value="1"/>
</dbReference>
<organism evidence="9 10">
    <name type="scientific">Mycobacterium vicinigordonae</name>
    <dbReference type="NCBI Taxonomy" id="1719132"/>
    <lineage>
        <taxon>Bacteria</taxon>
        <taxon>Bacillati</taxon>
        <taxon>Actinomycetota</taxon>
        <taxon>Actinomycetes</taxon>
        <taxon>Mycobacteriales</taxon>
        <taxon>Mycobacteriaceae</taxon>
        <taxon>Mycobacterium</taxon>
    </lineage>
</organism>
<feature type="transmembrane region" description="Helical" evidence="7">
    <location>
        <begin position="222"/>
        <end position="247"/>
    </location>
</feature>
<dbReference type="GO" id="GO:0005886">
    <property type="term" value="C:plasma membrane"/>
    <property type="evidence" value="ECO:0007669"/>
    <property type="project" value="UniProtKB-SubCell"/>
</dbReference>
<evidence type="ECO:0000313" key="10">
    <source>
        <dbReference type="Proteomes" id="UP000510682"/>
    </source>
</evidence>
<dbReference type="FunFam" id="1.20.1640.10:FF:000020">
    <property type="entry name" value="Transmembrane transport protein MmpL10"/>
    <property type="match status" value="1"/>
</dbReference>
<feature type="domain" description="SSD" evidence="8">
    <location>
        <begin position="225"/>
        <end position="352"/>
    </location>
</feature>
<accession>A0A7D6IAW3</accession>
<dbReference type="AlphaFoldDB" id="A0A7D6IAW3"/>
<keyword evidence="3" id="KW-1003">Cell membrane</keyword>
<comment type="subcellular location">
    <subcellularLocation>
        <location evidence="1">Cell membrane</location>
        <topology evidence="1">Multi-pass membrane protein</topology>
    </subcellularLocation>
</comment>
<dbReference type="SUPFAM" id="SSF82866">
    <property type="entry name" value="Multidrug efflux transporter AcrB transmembrane domain"/>
    <property type="match status" value="2"/>
</dbReference>
<dbReference type="Proteomes" id="UP000510682">
    <property type="component" value="Chromosome"/>
</dbReference>
<evidence type="ECO:0000256" key="3">
    <source>
        <dbReference type="ARBA" id="ARBA00022475"/>
    </source>
</evidence>
<reference evidence="9 10" key="2">
    <citation type="submission" date="2020-07" db="EMBL/GenBank/DDBJ databases">
        <authorList>
            <person name="Yu X."/>
        </authorList>
    </citation>
    <scope>NUCLEOTIDE SEQUENCE [LARGE SCALE GENOMIC DNA]</scope>
    <source>
        <strain evidence="10">24</strain>
    </source>
</reference>
<feature type="transmembrane region" description="Helical" evidence="7">
    <location>
        <begin position="380"/>
        <end position="402"/>
    </location>
</feature>
<reference evidence="10" key="1">
    <citation type="submission" date="2020-07" db="EMBL/GenBank/DDBJ databases">
        <title>Description of Mycobacterium gordonae subsp. intergordonae subsp.nov. and Mycobacterium gordonae subsp. gordonae subsp. nov.</title>
        <authorList>
            <person name="Yu X."/>
        </authorList>
    </citation>
    <scope>NUCLEOTIDE SEQUENCE [LARGE SCALE GENOMIC DNA]</scope>
    <source>
        <strain evidence="10">24</strain>
    </source>
</reference>
<feature type="transmembrane region" description="Helical" evidence="7">
    <location>
        <begin position="253"/>
        <end position="277"/>
    </location>
</feature>
<evidence type="ECO:0000256" key="5">
    <source>
        <dbReference type="ARBA" id="ARBA00022989"/>
    </source>
</evidence>
<keyword evidence="4 7" id="KW-0812">Transmembrane</keyword>
<dbReference type="InterPro" id="IPR050545">
    <property type="entry name" value="Mycobact_MmpL"/>
</dbReference>
<dbReference type="FunFam" id="1.20.1640.10:FF:000018">
    <property type="entry name" value="Transmembrane transport protein MmpL10"/>
    <property type="match status" value="1"/>
</dbReference>
<dbReference type="InterPro" id="IPR004707">
    <property type="entry name" value="MmpL_fam"/>
</dbReference>
<evidence type="ECO:0000256" key="2">
    <source>
        <dbReference type="ARBA" id="ARBA00010157"/>
    </source>
</evidence>
<evidence type="ECO:0000256" key="4">
    <source>
        <dbReference type="ARBA" id="ARBA00022692"/>
    </source>
</evidence>
<feature type="transmembrane region" description="Helical" evidence="7">
    <location>
        <begin position="865"/>
        <end position="890"/>
    </location>
</feature>
<dbReference type="NCBIfam" id="TIGR00833">
    <property type="entry name" value="actII"/>
    <property type="match status" value="1"/>
</dbReference>
<evidence type="ECO:0000256" key="7">
    <source>
        <dbReference type="SAM" id="Phobius"/>
    </source>
</evidence>
<feature type="transmembrane region" description="Helical" evidence="7">
    <location>
        <begin position="298"/>
        <end position="319"/>
    </location>
</feature>
<evidence type="ECO:0000256" key="6">
    <source>
        <dbReference type="ARBA" id="ARBA00023136"/>
    </source>
</evidence>
<feature type="transmembrane region" description="Helical" evidence="7">
    <location>
        <begin position="767"/>
        <end position="785"/>
    </location>
</feature>
<protein>
    <submittedName>
        <fullName evidence="9">MMPL family transporter</fullName>
    </submittedName>
</protein>
<dbReference type="EMBL" id="CP059165">
    <property type="protein sequence ID" value="QLL09057.1"/>
    <property type="molecule type" value="Genomic_DNA"/>
</dbReference>
<feature type="transmembrane region" description="Helical" evidence="7">
    <location>
        <begin position="195"/>
        <end position="215"/>
    </location>
</feature>
<dbReference type="PANTHER" id="PTHR33406">
    <property type="entry name" value="MEMBRANE PROTEIN MJ1562-RELATED"/>
    <property type="match status" value="1"/>
</dbReference>
<dbReference type="PROSITE" id="PS50156">
    <property type="entry name" value="SSD"/>
    <property type="match status" value="1"/>
</dbReference>
<feature type="transmembrane region" description="Helical" evidence="7">
    <location>
        <begin position="822"/>
        <end position="844"/>
    </location>
</feature>
<keyword evidence="6 7" id="KW-0472">Membrane</keyword>
<dbReference type="KEGG" id="mgor:H0P51_09300"/>
<sequence length="971" mass="105245">MSETTSTSSTEKLPRIPHAIRRLSVPILLLWIALAAVTNAAFPQLEEVGKTHNVALSSPDMASLQATKRIGQAFKEFDTDSTAMVVLEGDNPLGAEAHHYYDTLIRKIEQDHKHVQHVQDFWGDTLTAAGSQSTDGKAAYVQLNLAGDQGSALANESVGAVRDIVEHTPAPAGIKTYVTGAAPIISDQFDVGSKGTAKVTSITVGVIALMLLFVYRSFMTMLLVLVTVLIEMAAARGIVAVLGNAGIIGLSTYATNLLTLLVIAAGTDYAIFVVGRYQESRTAGEDREAAYYTMFRGTAHIVLGSGLTVAGAVFCLSFTRLPYFQSLGIPAALGILVALAAALTLSPAVLTLGAAAGMFEPKRKMRTRGWRRIGTAIVRWPGPVLTVACALAFVGLLTLPGYKTSYDTRPYMPASAPANVGYAAAERHFSRARLEPELLMMETDRDMRNPADMLVLDRVAKAVFHVPGIAQVQTITRPLGTPLTHTSLAFQMSAQSANQIENLQYQRDRADDMLRQAGELSNSIDILRQQYTLQQDLATITHSEAQSFRDTVATMNDLRDKIANFDDFFRPLRNYFYWEKHCFDIPACYAIRSVLDALDGIDQLTSKFEDLTATLGKLDALQPKLVALIPQQIASQQTNHDLTMTNYATLSGIYAQTAAAIENATALGRAFDEAKNDDTFYLPPEVFTNPEFKRGLKLFLSPDGKAVRMIVTHEGDPATPEGISHIEPIRKAAHEAVKGTPLADARFYLGGTASTYADVQESAKYDLMIAGIAALSLILLIMMLLTRSLVAALVIVGTVALSLGASFGLSVLVWQYMFGIKLYWVVLALAVILLLAVGSDYNLLLISRFREEIGAGLKTGIIRAMAGTGSVVTSAGLVFAVTMCAFLFSGFQVLGQIGTTIGLGLLFDTLIVRSFMTPSIATLLGRWFWWPQRVRPRPASSMLRPYGPRPAVRQLLLWEDDDPVAMSGKAG</sequence>
<reference evidence="10" key="3">
    <citation type="submission" date="2023-07" db="EMBL/GenBank/DDBJ databases">
        <title>Description of Mycobacterium gordonae subsp. intergordonae subsp.nov. and Mycobacterium gordonae subsp. gordonae subsp. nov.</title>
        <authorList>
            <person name="Huang H."/>
        </authorList>
    </citation>
    <scope>NUCLEOTIDE SEQUENCE [LARGE SCALE GENOMIC DNA]</scope>
    <source>
        <strain evidence="10">24</strain>
    </source>
</reference>